<dbReference type="PANTHER" id="PTHR43042">
    <property type="entry name" value="SAM-DEPENDENT METHYLTRANSFERASE"/>
    <property type="match status" value="1"/>
</dbReference>
<keyword evidence="2" id="KW-0808">Transferase</keyword>
<evidence type="ECO:0000313" key="7">
    <source>
        <dbReference type="Proteomes" id="UP000006190"/>
    </source>
</evidence>
<dbReference type="CDD" id="cd02440">
    <property type="entry name" value="AdoMet_MTases"/>
    <property type="match status" value="1"/>
</dbReference>
<evidence type="ECO:0000259" key="5">
    <source>
        <dbReference type="Pfam" id="PF17785"/>
    </source>
</evidence>
<keyword evidence="3" id="KW-0949">S-adenosyl-L-methionine</keyword>
<dbReference type="eggNOG" id="COG1092">
    <property type="taxonomic scope" value="Bacteria"/>
</dbReference>
<dbReference type="RefSeq" id="WP_006308530.1">
    <property type="nucleotide sequence ID" value="NZ_JH601133.1"/>
</dbReference>
<evidence type="ECO:0000256" key="2">
    <source>
        <dbReference type="ARBA" id="ARBA00022679"/>
    </source>
</evidence>
<dbReference type="CDD" id="cd11572">
    <property type="entry name" value="RlmI_M_like"/>
    <property type="match status" value="1"/>
</dbReference>
<reference evidence="6 7" key="1">
    <citation type="submission" date="2012-01" db="EMBL/GenBank/DDBJ databases">
        <title>The Genome Sequence of Facklamia languida CCUG 37842.</title>
        <authorList>
            <consortium name="The Broad Institute Genome Sequencing Platform"/>
            <person name="Earl A."/>
            <person name="Ward D."/>
            <person name="Feldgarden M."/>
            <person name="Gevers D."/>
            <person name="Huys G."/>
            <person name="Young S.K."/>
            <person name="Zeng Q."/>
            <person name="Gargeya S."/>
            <person name="Fitzgerald M."/>
            <person name="Haas B."/>
            <person name="Abouelleil A."/>
            <person name="Alvarado L."/>
            <person name="Arachchi H.M."/>
            <person name="Berlin A."/>
            <person name="Chapman S.B."/>
            <person name="Gearin G."/>
            <person name="Goldberg J."/>
            <person name="Griggs A."/>
            <person name="Gujja S."/>
            <person name="Hansen M."/>
            <person name="Heiman D."/>
            <person name="Howarth C."/>
            <person name="Larimer J."/>
            <person name="Lui A."/>
            <person name="MacDonald P.J.P."/>
            <person name="McCowen C."/>
            <person name="Montmayeur A."/>
            <person name="Murphy C."/>
            <person name="Neiman D."/>
            <person name="Pearson M."/>
            <person name="Priest M."/>
            <person name="Roberts A."/>
            <person name="Saif S."/>
            <person name="Shea T."/>
            <person name="Sisk P."/>
            <person name="Stolte C."/>
            <person name="Sykes S."/>
            <person name="Wortman J."/>
            <person name="Nusbaum C."/>
            <person name="Birren B."/>
        </authorList>
    </citation>
    <scope>NUCLEOTIDE SEQUENCE [LARGE SCALE GENOMIC DNA]</scope>
    <source>
        <strain evidence="6 7">CCUG 37842</strain>
    </source>
</reference>
<dbReference type="GO" id="GO:0003723">
    <property type="term" value="F:RNA binding"/>
    <property type="evidence" value="ECO:0007669"/>
    <property type="project" value="InterPro"/>
</dbReference>
<dbReference type="STRING" id="883113.HMPREF9708_00503"/>
<dbReference type="Pfam" id="PF17785">
    <property type="entry name" value="PUA_3"/>
    <property type="match status" value="1"/>
</dbReference>
<dbReference type="SUPFAM" id="SSF53335">
    <property type="entry name" value="S-adenosyl-L-methionine-dependent methyltransferases"/>
    <property type="match status" value="1"/>
</dbReference>
<dbReference type="GO" id="GO:0008168">
    <property type="term" value="F:methyltransferase activity"/>
    <property type="evidence" value="ECO:0007669"/>
    <property type="project" value="UniProtKB-KW"/>
</dbReference>
<gene>
    <name evidence="6" type="ORF">HMPREF9708_00503</name>
</gene>
<keyword evidence="1" id="KW-0489">Methyltransferase</keyword>
<evidence type="ECO:0000256" key="1">
    <source>
        <dbReference type="ARBA" id="ARBA00022603"/>
    </source>
</evidence>
<dbReference type="EMBL" id="AGEG01000003">
    <property type="protein sequence ID" value="EHR37874.1"/>
    <property type="molecule type" value="Genomic_DNA"/>
</dbReference>
<dbReference type="PANTHER" id="PTHR43042:SF3">
    <property type="entry name" value="RIBOSOMAL RNA LARGE SUBUNIT METHYLTRANSFERASE YWBD-RELATED"/>
    <property type="match status" value="1"/>
</dbReference>
<evidence type="ECO:0000313" key="6">
    <source>
        <dbReference type="EMBL" id="EHR37874.1"/>
    </source>
</evidence>
<organism evidence="6 7">
    <name type="scientific">Facklamia languida CCUG 37842</name>
    <dbReference type="NCBI Taxonomy" id="883113"/>
    <lineage>
        <taxon>Bacteria</taxon>
        <taxon>Bacillati</taxon>
        <taxon>Bacillota</taxon>
        <taxon>Bacilli</taxon>
        <taxon>Lactobacillales</taxon>
        <taxon>Aerococcaceae</taxon>
        <taxon>Facklamia</taxon>
    </lineage>
</organism>
<dbReference type="InterPro" id="IPR019614">
    <property type="entry name" value="SAM-dep_methyl-trfase"/>
</dbReference>
<feature type="domain" description="S-adenosylmethionine-dependent methyltransferase" evidence="4">
    <location>
        <begin position="180"/>
        <end position="389"/>
    </location>
</feature>
<evidence type="ECO:0000256" key="3">
    <source>
        <dbReference type="ARBA" id="ARBA00022691"/>
    </source>
</evidence>
<protein>
    <submittedName>
        <fullName evidence="6">Uncharacterized protein</fullName>
    </submittedName>
</protein>
<dbReference type="InterPro" id="IPR041532">
    <property type="entry name" value="RlmI-like_PUA"/>
</dbReference>
<accession>H3NI75</accession>
<evidence type="ECO:0000259" key="4">
    <source>
        <dbReference type="Pfam" id="PF10672"/>
    </source>
</evidence>
<sequence length="394" mass="44750">MKRFRLNSAGVLKVKNGERLLTLNDFESSEILATMPEGQVILVGDADKTFTVQAIVGRQNKGFAWIIFDDLTQIWSEDYLVDLLEEAVKKRQDLIEDPLTNGYRLFNGEGDGVGGITIDYYDGFIQINWYSKGAYCYRTWWLQALNVIGIHVKGIYETKRYSVGSDDSAIAHTWGIEAPKPLVISEAGRKYAIYLGESWMTGVFFDQREVRNFIQTQVHEGRVLNLFSYTGAFSIAASLGGAKHVVSVDVAKRTLEWTQENFELNGLNNKEDHHEIRIIDVFDYLDYASKQSLRFDWVICDPPSFARTKTSTFQALNDYPTLAKKLFALTKVGGFCVLSTNHSGYTKEQFTKDMNQIGQGKFQLIQSFGLPSDFPNSKDPQSAYLKVLVYYRAR</sequence>
<dbReference type="OrthoDB" id="9805492at2"/>
<dbReference type="InterPro" id="IPR036974">
    <property type="entry name" value="PUA_sf"/>
</dbReference>
<dbReference type="Pfam" id="PF10672">
    <property type="entry name" value="Methyltrans_SAM"/>
    <property type="match status" value="1"/>
</dbReference>
<proteinExistence type="predicted"/>
<name>H3NI75_9LACT</name>
<comment type="caution">
    <text evidence="6">The sequence shown here is derived from an EMBL/GenBank/DDBJ whole genome shotgun (WGS) entry which is preliminary data.</text>
</comment>
<dbReference type="GO" id="GO:0032259">
    <property type="term" value="P:methylation"/>
    <property type="evidence" value="ECO:0007669"/>
    <property type="project" value="UniProtKB-KW"/>
</dbReference>
<dbReference type="AlphaFoldDB" id="H3NI75"/>
<dbReference type="InterPro" id="IPR029063">
    <property type="entry name" value="SAM-dependent_MTases_sf"/>
</dbReference>
<dbReference type="PATRIC" id="fig|883113.3.peg.505"/>
<dbReference type="Gene3D" id="2.30.130.10">
    <property type="entry name" value="PUA domain"/>
    <property type="match status" value="1"/>
</dbReference>
<dbReference type="Gene3D" id="3.40.50.150">
    <property type="entry name" value="Vaccinia Virus protein VP39"/>
    <property type="match status" value="1"/>
</dbReference>
<keyword evidence="7" id="KW-1185">Reference proteome</keyword>
<feature type="domain" description="RlmI-like PUA" evidence="5">
    <location>
        <begin position="5"/>
        <end position="67"/>
    </location>
</feature>
<dbReference type="Proteomes" id="UP000006190">
    <property type="component" value="Unassembled WGS sequence"/>
</dbReference>
<dbReference type="Gene3D" id="3.30.750.80">
    <property type="entry name" value="RNA methyltransferase domain (HRMD) like"/>
    <property type="match status" value="1"/>
</dbReference>
<dbReference type="HOGENOM" id="CLU_014042_1_2_9"/>